<dbReference type="InterPro" id="IPR029308">
    <property type="entry name" value="FANCI_S1"/>
</dbReference>
<dbReference type="InterPro" id="IPR016024">
    <property type="entry name" value="ARM-type_fold"/>
</dbReference>
<dbReference type="SUPFAM" id="SSF48371">
    <property type="entry name" value="ARM repeat"/>
    <property type="match status" value="1"/>
</dbReference>
<feature type="region of interest" description="Disordered" evidence="1">
    <location>
        <begin position="267"/>
        <end position="338"/>
    </location>
</feature>
<feature type="compositionally biased region" description="Basic and acidic residues" evidence="1">
    <location>
        <begin position="231"/>
        <end position="253"/>
    </location>
</feature>
<dbReference type="PANTHER" id="PTHR21818">
    <property type="entry name" value="BC025462 PROTEIN"/>
    <property type="match status" value="1"/>
</dbReference>
<feature type="region of interest" description="Disordered" evidence="1">
    <location>
        <begin position="231"/>
        <end position="255"/>
    </location>
</feature>
<feature type="region of interest" description="Disordered" evidence="1">
    <location>
        <begin position="32"/>
        <end position="80"/>
    </location>
</feature>
<feature type="domain" description="FANCI solenoid 4" evidence="4">
    <location>
        <begin position="1326"/>
        <end position="1549"/>
    </location>
</feature>
<evidence type="ECO:0000313" key="7">
    <source>
        <dbReference type="EnsemblPlants" id="OGLUM03G17230.1"/>
    </source>
</evidence>
<dbReference type="PANTHER" id="PTHR21818:SF0">
    <property type="entry name" value="FANCONI ANEMIA GROUP I PROTEIN"/>
    <property type="match status" value="1"/>
</dbReference>
<reference evidence="7" key="1">
    <citation type="submission" date="2015-04" db="UniProtKB">
        <authorList>
            <consortium name="EnsemblPlants"/>
        </authorList>
    </citation>
    <scope>IDENTIFICATION</scope>
</reference>
<feature type="region of interest" description="Disordered" evidence="1">
    <location>
        <begin position="768"/>
        <end position="788"/>
    </location>
</feature>
<evidence type="ECO:0000259" key="6">
    <source>
        <dbReference type="Pfam" id="PF14680"/>
    </source>
</evidence>
<feature type="domain" description="FANCI helical" evidence="6">
    <location>
        <begin position="774"/>
        <end position="1009"/>
    </location>
</feature>
<dbReference type="InterPro" id="IPR029312">
    <property type="entry name" value="FANCI_HD2"/>
</dbReference>
<dbReference type="InterPro" id="IPR026171">
    <property type="entry name" value="FANCI"/>
</dbReference>
<accession>A0A0D9Z739</accession>
<evidence type="ECO:0008006" key="9">
    <source>
        <dbReference type="Google" id="ProtNLM"/>
    </source>
</evidence>
<evidence type="ECO:0000259" key="2">
    <source>
        <dbReference type="Pfam" id="PF14675"/>
    </source>
</evidence>
<dbReference type="GO" id="GO:0070182">
    <property type="term" value="F:DNA polymerase binding"/>
    <property type="evidence" value="ECO:0007669"/>
    <property type="project" value="TreeGrafter"/>
</dbReference>
<evidence type="ECO:0000259" key="5">
    <source>
        <dbReference type="Pfam" id="PF14679"/>
    </source>
</evidence>
<reference evidence="7" key="2">
    <citation type="submission" date="2018-05" db="EMBL/GenBank/DDBJ databases">
        <title>OgluRS3 (Oryza glumaepatula Reference Sequence Version 3).</title>
        <authorList>
            <person name="Zhang J."/>
            <person name="Kudrna D."/>
            <person name="Lee S."/>
            <person name="Talag J."/>
            <person name="Welchert J."/>
            <person name="Wing R.A."/>
        </authorList>
    </citation>
    <scope>NUCLEOTIDE SEQUENCE [LARGE SCALE GENOMIC DNA]</scope>
</reference>
<dbReference type="HOGENOM" id="CLU_004843_0_0_1"/>
<dbReference type="InterPro" id="IPR029310">
    <property type="entry name" value="FANCI_HD1"/>
</dbReference>
<feature type="compositionally biased region" description="Polar residues" evidence="1">
    <location>
        <begin position="1022"/>
        <end position="1035"/>
    </location>
</feature>
<evidence type="ECO:0000259" key="3">
    <source>
        <dbReference type="Pfam" id="PF14676"/>
    </source>
</evidence>
<evidence type="ECO:0000256" key="1">
    <source>
        <dbReference type="SAM" id="MobiDB-lite"/>
    </source>
</evidence>
<dbReference type="Gramene" id="OGLUM03G17230.1">
    <property type="protein sequence ID" value="OGLUM03G17230.1"/>
    <property type="gene ID" value="OGLUM03G17230"/>
</dbReference>
<evidence type="ECO:0000259" key="4">
    <source>
        <dbReference type="Pfam" id="PF14678"/>
    </source>
</evidence>
<sequence>MAAAAVARLPRSGSVGCGGGCSASVRLRRCRRRHHRRQPPGTGTVAGTIEGAAGADEEGGGDAGEGVPTKNPTTKLAGLPRWQRHGGDHAGGAYIWAEASVASISSQISATLSHSVMNAPKTFAHRRQAEANVNRADARTYPDPLNRSNKNSQEAGDWGGGAHTLTPWRWAALTQHGGGSHGGGSVTEVVREVDEDVDEVPVPERVGARVVTPLRRRVVAVPAPEVVAREDVAPGRERRGPGRGGEGRHRGAVEGEVEVAVLEEVGAGCERRERGDGRGGLLEGKTPPPFPPEPPDSPPATTATPAMSASAAAAAAYGTPPSQQPPPPTAESVLRVASRDPSAAAPLLQALPPDGLDDVLSSLSPASPPNHLALLPAVLALSPSPTAAAAALSALLSAPSWPSPTLLAVVSLLRDLPAAYRHRVPAFVAKVLSLLPAADAQDLPALAYQLLLLASKPLHPRAVLSGLLRFFGGHRGARLRAPPSIARQVEGTVLMHVAFAVKQDPALAREVVAAVKADAAGTLSGFAVAVLLSVARVRRFNDAAVGVLRDAVITSRRDYRISRRCKWLPECLKGECARAANCVEKALLKAVGESIGGREHVVPSIVQVGFLLLEASDSDRKEEVGSNEGVMSTEEVGVNMLKSLFDIHGMARTEIIEQCKFRILSVKPSQSLPVIRLLGGLVRTHPFQMLEYISHLKELLDYFAFLNDKISIGLINCILPLTKFSRDLKDYIILVIRKAMFKREDAVRIAATNAIVELIIAENKHKRTEANPFQDSSSQPSSSQQPETHLEIGGGLFQELSGLLRRCFMQQARVKEVLYNGLIQIVTSDPSIAENVLDFLWPHFLNYYTEHAECPLKIDSCFKIENAKVSIVEPIDCLLSCISCILQVQQNSKCEQPRDAYWKCFGFAPSQDNEVGRLSSSDLFVKALSNTQKYLRKCLAEDQRGQTQETCSLSSHLDTAHCHNFAMIGIIEVFIGFTASKLEKVADEQKEMLEKEILDLIDAHSSFERKKSKNKEKIAQRAGNSSDSTAKQTNGPKEYYSATLQKLNERRETFMDSSLYELVRVCVKQCDADNLEKCSQRPTQSKLNQCHSLLSFVLKACYRMFKSLAAKGSGATTGNVRAVLYEDVKKLVGPMMQLIWWIMLDSKQENGGTKRNLTQGKKHMDSKKDQLYLALTCLTEMSKLSVPEDHPGDIIDVLVSSAPPNIEDMVHCSQLLGRNDTDPNTGSVHVFLNILKMLYVRVLSQSLPRESEVVTELILSISRKLHHEQSHLVGHWAASLCQKTILQNPSIAQEMLKLAIHLMIAPDDLVLVHEMTAELKLITTGEEDSRDSSETFPVINCKTKNSLAAVFLQMVESSLTELDWVIGKLKVMLALAYDSANIDEDDQPADERTQRLYLEEALYSRSTSVVHVLSSFAHTSLKDSQAEQFLKLTAKLYKLLARMAKSQIAPKGYKQVMPGLKFQKLAEVTCRMLTAPLYVFVALVQENQQASKRGILARIKRESKCIPDLIFQIEDYEKYLIQLSKLTKVNLLRHAKRSVARDFKIQSKDELERNSTAARAASSENMPEEDAEGPDAPLETNGDEDPQASARSDNTVEDSESDEEEERVLARRKRAKTNSIVQDSDEEAEDE</sequence>
<feature type="compositionally biased region" description="Low complexity" evidence="1">
    <location>
        <begin position="776"/>
        <end position="786"/>
    </location>
</feature>
<feature type="compositionally biased region" description="Low complexity" evidence="1">
    <location>
        <begin position="299"/>
        <end position="321"/>
    </location>
</feature>
<dbReference type="Proteomes" id="UP000026961">
    <property type="component" value="Chromosome 3"/>
</dbReference>
<feature type="compositionally biased region" description="Pro residues" evidence="1">
    <location>
        <begin position="286"/>
        <end position="298"/>
    </location>
</feature>
<dbReference type="GO" id="GO:0006281">
    <property type="term" value="P:DNA repair"/>
    <property type="evidence" value="ECO:0007669"/>
    <property type="project" value="InterPro"/>
</dbReference>
<dbReference type="EnsemblPlants" id="OGLUM03G17230.1">
    <property type="protein sequence ID" value="OGLUM03G17230.1"/>
    <property type="gene ID" value="OGLUM03G17230"/>
</dbReference>
<dbReference type="InterPro" id="IPR029314">
    <property type="entry name" value="FANCI_S4"/>
</dbReference>
<dbReference type="STRING" id="40148.A0A0D9Z739"/>
<feature type="region of interest" description="Disordered" evidence="1">
    <location>
        <begin position="1550"/>
        <end position="1631"/>
    </location>
</feature>
<dbReference type="InterPro" id="IPR029315">
    <property type="entry name" value="FANCI_S2"/>
</dbReference>
<dbReference type="eggNOG" id="KOG4553">
    <property type="taxonomic scope" value="Eukaryota"/>
</dbReference>
<protein>
    <recommendedName>
        <fullName evidence="9">Fanconi anemia group I protein</fullName>
    </recommendedName>
</protein>
<name>A0A0D9Z739_9ORYZ</name>
<feature type="domain" description="FANCI solenoid 1" evidence="2">
    <location>
        <begin position="399"/>
        <end position="502"/>
    </location>
</feature>
<feature type="domain" description="FANCI helical" evidence="5">
    <location>
        <begin position="507"/>
        <end position="587"/>
    </location>
</feature>
<feature type="region of interest" description="Disordered" evidence="1">
    <location>
        <begin position="1011"/>
        <end position="1035"/>
    </location>
</feature>
<keyword evidence="8" id="KW-1185">Reference proteome</keyword>
<dbReference type="Pfam" id="PF14680">
    <property type="entry name" value="FANCI_HD2"/>
    <property type="match status" value="1"/>
</dbReference>
<feature type="domain" description="FANCI solenoid 2" evidence="3">
    <location>
        <begin position="601"/>
        <end position="756"/>
    </location>
</feature>
<dbReference type="Pfam" id="PF14678">
    <property type="entry name" value="FANCI_S4"/>
    <property type="match status" value="1"/>
</dbReference>
<dbReference type="Pfam" id="PF14679">
    <property type="entry name" value="FANCI_HD1"/>
    <property type="match status" value="1"/>
</dbReference>
<dbReference type="Pfam" id="PF14676">
    <property type="entry name" value="FANCI_S2"/>
    <property type="match status" value="1"/>
</dbReference>
<dbReference type="Pfam" id="PF14675">
    <property type="entry name" value="FANCI_S1"/>
    <property type="match status" value="1"/>
</dbReference>
<organism evidence="7">
    <name type="scientific">Oryza glumipatula</name>
    <dbReference type="NCBI Taxonomy" id="40148"/>
    <lineage>
        <taxon>Eukaryota</taxon>
        <taxon>Viridiplantae</taxon>
        <taxon>Streptophyta</taxon>
        <taxon>Embryophyta</taxon>
        <taxon>Tracheophyta</taxon>
        <taxon>Spermatophyta</taxon>
        <taxon>Magnoliopsida</taxon>
        <taxon>Liliopsida</taxon>
        <taxon>Poales</taxon>
        <taxon>Poaceae</taxon>
        <taxon>BOP clade</taxon>
        <taxon>Oryzoideae</taxon>
        <taxon>Oryzeae</taxon>
        <taxon>Oryzinae</taxon>
        <taxon>Oryza</taxon>
    </lineage>
</organism>
<feature type="compositionally biased region" description="Polar residues" evidence="1">
    <location>
        <begin position="1554"/>
        <end position="1565"/>
    </location>
</feature>
<feature type="compositionally biased region" description="Acidic residues" evidence="1">
    <location>
        <begin position="1595"/>
        <end position="1606"/>
    </location>
</feature>
<evidence type="ECO:0000313" key="8">
    <source>
        <dbReference type="Proteomes" id="UP000026961"/>
    </source>
</evidence>
<proteinExistence type="predicted"/>